<protein>
    <recommendedName>
        <fullName evidence="2">Di19 zinc-binding domain-containing protein</fullName>
    </recommendedName>
</protein>
<evidence type="ECO:0000256" key="1">
    <source>
        <dbReference type="SAM" id="MobiDB-lite"/>
    </source>
</evidence>
<evidence type="ECO:0000259" key="2">
    <source>
        <dbReference type="Pfam" id="PF05605"/>
    </source>
</evidence>
<dbReference type="PANTHER" id="PTHR31875:SF37">
    <property type="entry name" value="PROTEIN DEHYDRATION-INDUCED 19 HOMOLOG 4-LIKE ISOFORM X1"/>
    <property type="match status" value="1"/>
</dbReference>
<accession>A0A484K8E7</accession>
<gene>
    <name evidence="3" type="ORF">CCAM_LOCUS1373</name>
</gene>
<keyword evidence="4" id="KW-1185">Reference proteome</keyword>
<name>A0A484K8E7_9ASTE</name>
<dbReference type="AlphaFoldDB" id="A0A484K8E7"/>
<dbReference type="Proteomes" id="UP000595140">
    <property type="component" value="Unassembled WGS sequence"/>
</dbReference>
<evidence type="ECO:0000313" key="4">
    <source>
        <dbReference type="Proteomes" id="UP000595140"/>
    </source>
</evidence>
<reference evidence="3 4" key="1">
    <citation type="submission" date="2018-04" db="EMBL/GenBank/DDBJ databases">
        <authorList>
            <person name="Vogel A."/>
        </authorList>
    </citation>
    <scope>NUCLEOTIDE SEQUENCE [LARGE SCALE GENOMIC DNA]</scope>
</reference>
<dbReference type="EMBL" id="OOIL02000038">
    <property type="protein sequence ID" value="VFQ59597.1"/>
    <property type="molecule type" value="Genomic_DNA"/>
</dbReference>
<dbReference type="PANTHER" id="PTHR31875">
    <property type="entry name" value="PROTEIN DEHYDRATION-INDUCED 19"/>
    <property type="match status" value="1"/>
</dbReference>
<feature type="compositionally biased region" description="Acidic residues" evidence="1">
    <location>
        <begin position="30"/>
        <end position="47"/>
    </location>
</feature>
<evidence type="ECO:0000313" key="3">
    <source>
        <dbReference type="EMBL" id="VFQ59597.1"/>
    </source>
</evidence>
<proteinExistence type="predicted"/>
<feature type="region of interest" description="Disordered" evidence="1">
    <location>
        <begin position="24"/>
        <end position="55"/>
    </location>
</feature>
<dbReference type="OrthoDB" id="6270329at2759"/>
<dbReference type="InterPro" id="IPR033347">
    <property type="entry name" value="Di19"/>
</dbReference>
<sequence>MADRKDNVDYLLALLKRDIRQPSSAGSYIDVEETEEEEEEYDDYDDGYDNRTDAEDDGKAELACPFCSDDFDVLGLCCHIDSEHRLETKSGICPLCASSVRMNMAAHVISQHESLLKISFNFINFKLYFMSGSVNCFA</sequence>
<organism evidence="3 4">
    <name type="scientific">Cuscuta campestris</name>
    <dbReference type="NCBI Taxonomy" id="132261"/>
    <lineage>
        <taxon>Eukaryota</taxon>
        <taxon>Viridiplantae</taxon>
        <taxon>Streptophyta</taxon>
        <taxon>Embryophyta</taxon>
        <taxon>Tracheophyta</taxon>
        <taxon>Spermatophyta</taxon>
        <taxon>Magnoliopsida</taxon>
        <taxon>eudicotyledons</taxon>
        <taxon>Gunneridae</taxon>
        <taxon>Pentapetalae</taxon>
        <taxon>asterids</taxon>
        <taxon>lamiids</taxon>
        <taxon>Solanales</taxon>
        <taxon>Convolvulaceae</taxon>
        <taxon>Cuscuteae</taxon>
        <taxon>Cuscuta</taxon>
        <taxon>Cuscuta subgen. Grammica</taxon>
        <taxon>Cuscuta sect. Cleistogrammica</taxon>
    </lineage>
</organism>
<dbReference type="InterPro" id="IPR008598">
    <property type="entry name" value="Di19_Zn-bd"/>
</dbReference>
<feature type="domain" description="Di19 zinc-binding" evidence="2">
    <location>
        <begin position="61"/>
        <end position="112"/>
    </location>
</feature>
<dbReference type="Pfam" id="PF05605">
    <property type="entry name" value="zf-Di19"/>
    <property type="match status" value="1"/>
</dbReference>